<evidence type="ECO:0000313" key="1">
    <source>
        <dbReference type="EMBL" id="KGN81683.1"/>
    </source>
</evidence>
<comment type="caution">
    <text evidence="1">The sequence shown here is derived from an EMBL/GenBank/DDBJ whole genome shotgun (WGS) entry which is preliminary data.</text>
</comment>
<proteinExistence type="predicted"/>
<evidence type="ECO:0000313" key="2">
    <source>
        <dbReference type="Proteomes" id="UP000030125"/>
    </source>
</evidence>
<name>A0A0A2ERY6_PORCN</name>
<reference evidence="1 2" key="1">
    <citation type="submission" date="2014-08" db="EMBL/GenBank/DDBJ databases">
        <title>Porphyromonas cangingivalis strain:COT-109_OH1386 Genome sequencing.</title>
        <authorList>
            <person name="Wallis C."/>
            <person name="Deusch O."/>
            <person name="O'Flynn C."/>
            <person name="Davis I."/>
            <person name="Jospin G."/>
            <person name="Darling A.E."/>
            <person name="Coil D.A."/>
            <person name="Alexiev A."/>
            <person name="Horsfall A."/>
            <person name="Kirkwood N."/>
            <person name="Harris S."/>
            <person name="Eisen J.A."/>
        </authorList>
    </citation>
    <scope>NUCLEOTIDE SEQUENCE [LARGE SCALE GENOMIC DNA]</scope>
    <source>
        <strain evidence="2">COT-109 OH1386</strain>
    </source>
</reference>
<sequence>MPVVLSYDVIWLKGGAESGIEMGHETLRHLQDQSLEGVFKIKVGFDHKTLKIGKKTLTLL</sequence>
<gene>
    <name evidence="1" type="ORF">HQ35_03870</name>
</gene>
<accession>A0A0A2ERY6</accession>
<dbReference type="EMBL" id="JQJD01000024">
    <property type="protein sequence ID" value="KGN81683.1"/>
    <property type="molecule type" value="Genomic_DNA"/>
</dbReference>
<dbReference type="AlphaFoldDB" id="A0A0A2ERY6"/>
<keyword evidence="2" id="KW-1185">Reference proteome</keyword>
<dbReference type="Proteomes" id="UP000030125">
    <property type="component" value="Unassembled WGS sequence"/>
</dbReference>
<organism evidence="1 2">
    <name type="scientific">Porphyromonas cangingivalis</name>
    <dbReference type="NCBI Taxonomy" id="36874"/>
    <lineage>
        <taxon>Bacteria</taxon>
        <taxon>Pseudomonadati</taxon>
        <taxon>Bacteroidota</taxon>
        <taxon>Bacteroidia</taxon>
        <taxon>Bacteroidales</taxon>
        <taxon>Porphyromonadaceae</taxon>
        <taxon>Porphyromonas</taxon>
    </lineage>
</organism>
<protein>
    <submittedName>
        <fullName evidence="1">Uncharacterized protein</fullName>
    </submittedName>
</protein>